<keyword evidence="3" id="KW-0963">Cytoplasm</keyword>
<sequence>MEQDFSFLIQLFEALASPNEEIRKPASDSIVELIQSNPMNFLFLTSQIIFSDGFPNSIYRMSFTLMSRSLTPSVNISIDLIARTFLDPENDEKRKVIKSAALRGIMFDDQVIRQQASYCICLLLQIEKEQWSDLFPALYEIVSKYPMEARCGAIYCFRNIIVSKIPFDFIQEFIQSFYYFVIHSFLSTEEIPELFFDECFECYLAILNRFGESSNINDDIAKKCFEVIHKSIDIYDLSKSNFYFSALFTIFKGIYSTSILSYMQEYLDLSTKILKEGDFDQQIDVFFMWEKIARFEFEQQDRQNIIDSVAQSFFPLILKVICTGIQSTDDINDFFDPTIDESNNSKRAFNAGRKCLSTFYKVAPEIIFQFVSELWKPENFSSLDQIINALVSIIPIIKRYPEYKPLINFINDDVKNIVFPMTTHENENISILALILIRKAVSKFGNFISNDDQFNTLLNYLIQSSTNNDHTIPYCSLVLFHIFKNINANIISNFSNFDKLDNSLVARNFDHVLQTLYFYLSKANSYQNIKTIFCTFSSFILIIPDFRIDIIFEIQENIVKKTISQTLSSQNDMSQEVIFTLQTSMIDVIQSIADRSYYLKDRKLQNADEIIKLLFSLSKQSKTAVYEETLTAFSSIIICMKADYAPYIDETMNLIMIMIQSGSPGILRLATLTIHDLFCQLNQLMKPYCEPVFKVLFPMICGGNIDRELTINLVLALSSTLKLIEFVEYKNEFLKILLQLATTVYLNPSDKNEIKFISSFFQSIFYAFSSVVESSLDYPEFQAIPYNQVFLPLINLYINTRFYDGKSLISFCILIQSIAHLYGRRINLKLNNRRITKLIKDAQNYEDLRVKKAASETLEMLTHL</sequence>
<dbReference type="InterPro" id="IPR011989">
    <property type="entry name" value="ARM-like"/>
</dbReference>
<comment type="caution">
    <text evidence="6">The sequence shown here is derived from an EMBL/GenBank/DDBJ whole genome shotgun (WGS) entry which is preliminary data.</text>
</comment>
<evidence type="ECO:0000256" key="4">
    <source>
        <dbReference type="ARBA" id="ARBA00022737"/>
    </source>
</evidence>
<evidence type="ECO:0000256" key="1">
    <source>
        <dbReference type="ARBA" id="ARBA00004496"/>
    </source>
</evidence>
<keyword evidence="2" id="KW-0813">Transport</keyword>
<dbReference type="PANTHER" id="PTHR10527">
    <property type="entry name" value="IMPORTIN BETA"/>
    <property type="match status" value="1"/>
</dbReference>
<keyword evidence="7" id="KW-1185">Reference proteome</keyword>
<evidence type="ECO:0000256" key="2">
    <source>
        <dbReference type="ARBA" id="ARBA00022448"/>
    </source>
</evidence>
<dbReference type="InterPro" id="IPR016024">
    <property type="entry name" value="ARM-type_fold"/>
</dbReference>
<reference evidence="6 7" key="1">
    <citation type="submission" date="2024-04" db="EMBL/GenBank/DDBJ databases">
        <title>Tritrichomonas musculus Genome.</title>
        <authorList>
            <person name="Alves-Ferreira E."/>
            <person name="Grigg M."/>
            <person name="Lorenzi H."/>
            <person name="Galac M."/>
        </authorList>
    </citation>
    <scope>NUCLEOTIDE SEQUENCE [LARGE SCALE GENOMIC DNA]</scope>
    <source>
        <strain evidence="6 7">EAF2021</strain>
    </source>
</reference>
<proteinExistence type="predicted"/>
<accession>A0ABR2KDW3</accession>
<organism evidence="6 7">
    <name type="scientific">Tritrichomonas musculus</name>
    <dbReference type="NCBI Taxonomy" id="1915356"/>
    <lineage>
        <taxon>Eukaryota</taxon>
        <taxon>Metamonada</taxon>
        <taxon>Parabasalia</taxon>
        <taxon>Tritrichomonadida</taxon>
        <taxon>Tritrichomonadidae</taxon>
        <taxon>Tritrichomonas</taxon>
    </lineage>
</organism>
<evidence type="ECO:0000313" key="7">
    <source>
        <dbReference type="Proteomes" id="UP001470230"/>
    </source>
</evidence>
<name>A0ABR2KDW3_9EUKA</name>
<dbReference type="Proteomes" id="UP001470230">
    <property type="component" value="Unassembled WGS sequence"/>
</dbReference>
<dbReference type="Gene3D" id="1.25.10.10">
    <property type="entry name" value="Leucine-rich Repeat Variant"/>
    <property type="match status" value="1"/>
</dbReference>
<keyword evidence="4" id="KW-0677">Repeat</keyword>
<evidence type="ECO:0008006" key="8">
    <source>
        <dbReference type="Google" id="ProtNLM"/>
    </source>
</evidence>
<dbReference type="SUPFAM" id="SSF48371">
    <property type="entry name" value="ARM repeat"/>
    <property type="match status" value="1"/>
</dbReference>
<evidence type="ECO:0000313" key="6">
    <source>
        <dbReference type="EMBL" id="KAK8888632.1"/>
    </source>
</evidence>
<evidence type="ECO:0000256" key="3">
    <source>
        <dbReference type="ARBA" id="ARBA00022490"/>
    </source>
</evidence>
<protein>
    <recommendedName>
        <fullName evidence="8">Importin N-terminal domain-containing protein</fullName>
    </recommendedName>
</protein>
<gene>
    <name evidence="6" type="ORF">M9Y10_033364</name>
</gene>
<keyword evidence="5" id="KW-0653">Protein transport</keyword>
<dbReference type="InterPro" id="IPR040122">
    <property type="entry name" value="Importin_beta"/>
</dbReference>
<evidence type="ECO:0000256" key="5">
    <source>
        <dbReference type="ARBA" id="ARBA00022927"/>
    </source>
</evidence>
<dbReference type="EMBL" id="JAPFFF010000005">
    <property type="protein sequence ID" value="KAK8888632.1"/>
    <property type="molecule type" value="Genomic_DNA"/>
</dbReference>
<comment type="subcellular location">
    <subcellularLocation>
        <location evidence="1">Cytoplasm</location>
    </subcellularLocation>
</comment>